<name>A0A2M9ZPW5_9LEPT</name>
<proteinExistence type="predicted"/>
<dbReference type="Pfam" id="PF10646">
    <property type="entry name" value="Germane"/>
    <property type="match status" value="1"/>
</dbReference>
<dbReference type="Proteomes" id="UP000231990">
    <property type="component" value="Unassembled WGS sequence"/>
</dbReference>
<gene>
    <name evidence="3" type="ORF">CH360_13190</name>
    <name evidence="4" type="ORF">CH373_04140</name>
</gene>
<dbReference type="OrthoDB" id="345085at2"/>
<feature type="domain" description="GerMN" evidence="2">
    <location>
        <begin position="175"/>
        <end position="266"/>
    </location>
</feature>
<dbReference type="Proteomes" id="UP000231962">
    <property type="component" value="Unassembled WGS sequence"/>
</dbReference>
<evidence type="ECO:0000313" key="3">
    <source>
        <dbReference type="EMBL" id="PJZ69011.1"/>
    </source>
</evidence>
<feature type="compositionally biased region" description="Polar residues" evidence="1">
    <location>
        <begin position="47"/>
        <end position="68"/>
    </location>
</feature>
<evidence type="ECO:0000313" key="4">
    <source>
        <dbReference type="EMBL" id="PJZ74120.1"/>
    </source>
</evidence>
<dbReference type="EMBL" id="NPDZ01000002">
    <property type="protein sequence ID" value="PJZ74120.1"/>
    <property type="molecule type" value="Genomic_DNA"/>
</dbReference>
<evidence type="ECO:0000256" key="1">
    <source>
        <dbReference type="SAM" id="MobiDB-lite"/>
    </source>
</evidence>
<reference evidence="5 6" key="1">
    <citation type="submission" date="2017-07" db="EMBL/GenBank/DDBJ databases">
        <title>Leptospira spp. isolated from tropical soils.</title>
        <authorList>
            <person name="Thibeaux R."/>
            <person name="Iraola G."/>
            <person name="Ferres I."/>
            <person name="Bierque E."/>
            <person name="Girault D."/>
            <person name="Soupe-Gilbert M.-E."/>
            <person name="Picardeau M."/>
            <person name="Goarant C."/>
        </authorList>
    </citation>
    <scope>NUCLEOTIDE SEQUENCE [LARGE SCALE GENOMIC DNA]</scope>
    <source>
        <strain evidence="4 6">FH1-B-B1</strain>
        <strain evidence="3 5">FH1-B-C1</strain>
    </source>
</reference>
<dbReference type="RefSeq" id="WP_100714516.1">
    <property type="nucleotide sequence ID" value="NZ_NPDY01000013.1"/>
</dbReference>
<keyword evidence="5" id="KW-1185">Reference proteome</keyword>
<feature type="region of interest" description="Disordered" evidence="1">
    <location>
        <begin position="31"/>
        <end position="71"/>
    </location>
</feature>
<protein>
    <submittedName>
        <fullName evidence="4">Spore gernimation protein</fullName>
    </submittedName>
</protein>
<comment type="caution">
    <text evidence="4">The sequence shown here is derived from an EMBL/GenBank/DDBJ whole genome shotgun (WGS) entry which is preliminary data.</text>
</comment>
<evidence type="ECO:0000259" key="2">
    <source>
        <dbReference type="SMART" id="SM00909"/>
    </source>
</evidence>
<dbReference type="InterPro" id="IPR019606">
    <property type="entry name" value="GerMN"/>
</dbReference>
<feature type="region of interest" description="Disordered" evidence="1">
    <location>
        <begin position="85"/>
        <end position="104"/>
    </location>
</feature>
<dbReference type="AlphaFoldDB" id="A0A2M9ZPW5"/>
<evidence type="ECO:0000313" key="5">
    <source>
        <dbReference type="Proteomes" id="UP000231962"/>
    </source>
</evidence>
<evidence type="ECO:0000313" key="6">
    <source>
        <dbReference type="Proteomes" id="UP000231990"/>
    </source>
</evidence>
<dbReference type="EMBL" id="NPDY01000013">
    <property type="protein sequence ID" value="PJZ69011.1"/>
    <property type="molecule type" value="Genomic_DNA"/>
</dbReference>
<accession>A0A2M9ZPW5</accession>
<dbReference type="SMART" id="SM00909">
    <property type="entry name" value="Germane"/>
    <property type="match status" value="1"/>
</dbReference>
<organism evidence="4 6">
    <name type="scientific">Leptospira perolatii</name>
    <dbReference type="NCBI Taxonomy" id="2023191"/>
    <lineage>
        <taxon>Bacteria</taxon>
        <taxon>Pseudomonadati</taxon>
        <taxon>Spirochaetota</taxon>
        <taxon>Spirochaetia</taxon>
        <taxon>Leptospirales</taxon>
        <taxon>Leptospiraceae</taxon>
        <taxon>Leptospira</taxon>
    </lineage>
</organism>
<sequence length="286" mass="31337">MPEPEKLKSLLYALTGILFVLVLLDKSLGGTTDSPANPGEKTGFFSRFNTIGKSEPVSPSSTQGSSHTQRMDRAEDEILSELMGNSDYSENEMESNSLSEDSDPEDVFIPVVENPKSNVLVTEKDSSFVNPNKAEHLKTGPEEAKLYFLKFYGKGTKSHSRLVLVNRKIGGGDKVLNLLKELGKGPLPEERKQGVLNALPQRFSYSTDYSMENGILKISLGSEFETGAGPEILKDRVDQLCYTILDNIPVKGIRLFINGKIVRSLGGDGYPIPAVLTKSPRKIAIL</sequence>